<dbReference type="EMBL" id="KV878685">
    <property type="protein sequence ID" value="OJJ71221.1"/>
    <property type="molecule type" value="Genomic_DNA"/>
</dbReference>
<dbReference type="PANTHER" id="PTHR24198:SF165">
    <property type="entry name" value="ANKYRIN REPEAT-CONTAINING PROTEIN-RELATED"/>
    <property type="match status" value="1"/>
</dbReference>
<proteinExistence type="predicted"/>
<dbReference type="OMA" id="RICHICC"/>
<dbReference type="PANTHER" id="PTHR24198">
    <property type="entry name" value="ANKYRIN REPEAT AND PROTEIN KINASE DOMAIN-CONTAINING PROTEIN"/>
    <property type="match status" value="1"/>
</dbReference>
<organism evidence="3 4">
    <name type="scientific">Aspergillus brasiliensis (strain CBS 101740 / IMI 381727 / IBT 21946)</name>
    <dbReference type="NCBI Taxonomy" id="767769"/>
    <lineage>
        <taxon>Eukaryota</taxon>
        <taxon>Fungi</taxon>
        <taxon>Dikarya</taxon>
        <taxon>Ascomycota</taxon>
        <taxon>Pezizomycotina</taxon>
        <taxon>Eurotiomycetes</taxon>
        <taxon>Eurotiomycetidae</taxon>
        <taxon>Eurotiales</taxon>
        <taxon>Aspergillaceae</taxon>
        <taxon>Aspergillus</taxon>
        <taxon>Aspergillus subgen. Circumdati</taxon>
    </lineage>
</organism>
<evidence type="ECO:0000313" key="3">
    <source>
        <dbReference type="EMBL" id="OJJ71221.1"/>
    </source>
</evidence>
<evidence type="ECO:0000313" key="4">
    <source>
        <dbReference type="Proteomes" id="UP000184499"/>
    </source>
</evidence>
<dbReference type="InterPro" id="IPR036770">
    <property type="entry name" value="Ankyrin_rpt-contain_sf"/>
</dbReference>
<dbReference type="InterPro" id="IPR002110">
    <property type="entry name" value="Ankyrin_rpt"/>
</dbReference>
<reference evidence="4" key="1">
    <citation type="journal article" date="2017" name="Genome Biol.">
        <title>Comparative genomics reveals high biological diversity and specific adaptations in the industrially and medically important fungal genus Aspergillus.</title>
        <authorList>
            <person name="de Vries R.P."/>
            <person name="Riley R."/>
            <person name="Wiebenga A."/>
            <person name="Aguilar-Osorio G."/>
            <person name="Amillis S."/>
            <person name="Uchima C.A."/>
            <person name="Anderluh G."/>
            <person name="Asadollahi M."/>
            <person name="Askin M."/>
            <person name="Barry K."/>
            <person name="Battaglia E."/>
            <person name="Bayram O."/>
            <person name="Benocci T."/>
            <person name="Braus-Stromeyer S.A."/>
            <person name="Caldana C."/>
            <person name="Canovas D."/>
            <person name="Cerqueira G.C."/>
            <person name="Chen F."/>
            <person name="Chen W."/>
            <person name="Choi C."/>
            <person name="Clum A."/>
            <person name="Dos Santos R.A."/>
            <person name="Damasio A.R."/>
            <person name="Diallinas G."/>
            <person name="Emri T."/>
            <person name="Fekete E."/>
            <person name="Flipphi M."/>
            <person name="Freyberg S."/>
            <person name="Gallo A."/>
            <person name="Gournas C."/>
            <person name="Habgood R."/>
            <person name="Hainaut M."/>
            <person name="Harispe M.L."/>
            <person name="Henrissat B."/>
            <person name="Hilden K.S."/>
            <person name="Hope R."/>
            <person name="Hossain A."/>
            <person name="Karabika E."/>
            <person name="Karaffa L."/>
            <person name="Karanyi Z."/>
            <person name="Krasevec N."/>
            <person name="Kuo A."/>
            <person name="Kusch H."/>
            <person name="LaButti K."/>
            <person name="Lagendijk E.L."/>
            <person name="Lapidus A."/>
            <person name="Levasseur A."/>
            <person name="Lindquist E."/>
            <person name="Lipzen A."/>
            <person name="Logrieco A.F."/>
            <person name="MacCabe A."/>
            <person name="Maekelae M.R."/>
            <person name="Malavazi I."/>
            <person name="Melin P."/>
            <person name="Meyer V."/>
            <person name="Mielnichuk N."/>
            <person name="Miskei M."/>
            <person name="Molnar A.P."/>
            <person name="Mule G."/>
            <person name="Ngan C.Y."/>
            <person name="Orejas M."/>
            <person name="Orosz E."/>
            <person name="Ouedraogo J.P."/>
            <person name="Overkamp K.M."/>
            <person name="Park H.-S."/>
            <person name="Perrone G."/>
            <person name="Piumi F."/>
            <person name="Punt P.J."/>
            <person name="Ram A.F."/>
            <person name="Ramon A."/>
            <person name="Rauscher S."/>
            <person name="Record E."/>
            <person name="Riano-Pachon D.M."/>
            <person name="Robert V."/>
            <person name="Roehrig J."/>
            <person name="Ruller R."/>
            <person name="Salamov A."/>
            <person name="Salih N.S."/>
            <person name="Samson R.A."/>
            <person name="Sandor E."/>
            <person name="Sanguinetti M."/>
            <person name="Schuetze T."/>
            <person name="Sepcic K."/>
            <person name="Shelest E."/>
            <person name="Sherlock G."/>
            <person name="Sophianopoulou V."/>
            <person name="Squina F.M."/>
            <person name="Sun H."/>
            <person name="Susca A."/>
            <person name="Todd R.B."/>
            <person name="Tsang A."/>
            <person name="Unkles S.E."/>
            <person name="van de Wiele N."/>
            <person name="van Rossen-Uffink D."/>
            <person name="Oliveira J.V."/>
            <person name="Vesth T.C."/>
            <person name="Visser J."/>
            <person name="Yu J.-H."/>
            <person name="Zhou M."/>
            <person name="Andersen M.R."/>
            <person name="Archer D.B."/>
            <person name="Baker S.E."/>
            <person name="Benoit I."/>
            <person name="Brakhage A.A."/>
            <person name="Braus G.H."/>
            <person name="Fischer R."/>
            <person name="Frisvad J.C."/>
            <person name="Goldman G.H."/>
            <person name="Houbraken J."/>
            <person name="Oakley B."/>
            <person name="Pocsi I."/>
            <person name="Scazzocchio C."/>
            <person name="Seiboth B."/>
            <person name="vanKuyk P.A."/>
            <person name="Wortman J."/>
            <person name="Dyer P.S."/>
            <person name="Grigoriev I.V."/>
        </authorList>
    </citation>
    <scope>NUCLEOTIDE SEQUENCE [LARGE SCALE GENOMIC DNA]</scope>
    <source>
        <strain evidence="4">CBS 101740 / IMI 381727 / IBT 21946</strain>
    </source>
</reference>
<evidence type="ECO:0000256" key="2">
    <source>
        <dbReference type="ARBA" id="ARBA00023043"/>
    </source>
</evidence>
<gene>
    <name evidence="3" type="ORF">ASPBRDRAFT_55840</name>
</gene>
<name>A0A1L9UHT5_ASPBC</name>
<dbReference type="SMART" id="SM00248">
    <property type="entry name" value="ANK"/>
    <property type="match status" value="4"/>
</dbReference>
<dbReference type="AlphaFoldDB" id="A0A1L9UHT5"/>
<evidence type="ECO:0000256" key="1">
    <source>
        <dbReference type="ARBA" id="ARBA00022737"/>
    </source>
</evidence>
<protein>
    <submittedName>
        <fullName evidence="3">Uncharacterized protein</fullName>
    </submittedName>
</protein>
<dbReference type="STRING" id="767769.A0A1L9UHT5"/>
<dbReference type="RefSeq" id="XP_067478469.1">
    <property type="nucleotide sequence ID" value="XM_067627451.1"/>
</dbReference>
<dbReference type="Pfam" id="PF12796">
    <property type="entry name" value="Ank_2"/>
    <property type="match status" value="1"/>
</dbReference>
<dbReference type="OrthoDB" id="366390at2759"/>
<dbReference type="GeneID" id="93579939"/>
<dbReference type="SUPFAM" id="SSF48403">
    <property type="entry name" value="Ankyrin repeat"/>
    <property type="match status" value="1"/>
</dbReference>
<sequence length="262" mass="29172">MAIRLGTPEMVQVLLRYPGSDVEQAPFRMSLLCWAAFNGRADMVAMLIQQGVSLQGVDGRYGKNALSWAVFRGHQDVFTQLLQTPGFGWDDVDQLGRSALFHAVVADNEEMFEALRARGSAVHRPDRFGLTPLFVAVQHGRENLVRKILESHPLTQEPQDSFGRSLSWWMRSTGNNALRRTIQGYGMQLGEQAVIEEGRLYVRYKLNQSVQPCDICTLGLDRDNRGIQCGSGCRKYRICHICCQFGASCSDFAGVGGEGLPE</sequence>
<keyword evidence="2" id="KW-0040">ANK repeat</keyword>
<accession>A0A1L9UHT5</accession>
<dbReference type="Proteomes" id="UP000184499">
    <property type="component" value="Unassembled WGS sequence"/>
</dbReference>
<keyword evidence="4" id="KW-1185">Reference proteome</keyword>
<dbReference type="Gene3D" id="1.25.40.20">
    <property type="entry name" value="Ankyrin repeat-containing domain"/>
    <property type="match status" value="1"/>
</dbReference>
<dbReference type="VEuPathDB" id="FungiDB:ASPBRDRAFT_55840"/>
<keyword evidence="1" id="KW-0677">Repeat</keyword>